<dbReference type="PANTHER" id="PTHR43663">
    <property type="entry name" value="CHROMATE TRANSPORT PROTEIN-RELATED"/>
    <property type="match status" value="1"/>
</dbReference>
<dbReference type="Pfam" id="PF02417">
    <property type="entry name" value="Chromate_transp"/>
    <property type="match status" value="1"/>
</dbReference>
<evidence type="ECO:0000256" key="4">
    <source>
        <dbReference type="ARBA" id="ARBA00022692"/>
    </source>
</evidence>
<comment type="caution">
    <text evidence="8">The sequence shown here is derived from an EMBL/GenBank/DDBJ whole genome shotgun (WGS) entry which is preliminary data.</text>
</comment>
<keyword evidence="4 7" id="KW-0812">Transmembrane</keyword>
<evidence type="ECO:0000256" key="1">
    <source>
        <dbReference type="ARBA" id="ARBA00004651"/>
    </source>
</evidence>
<reference evidence="8 9" key="1">
    <citation type="submission" date="2019-08" db="EMBL/GenBank/DDBJ databases">
        <title>In-depth cultivation of the pig gut microbiome towards novel bacterial diversity and tailored functional studies.</title>
        <authorList>
            <person name="Wylensek D."/>
            <person name="Hitch T.C.A."/>
            <person name="Clavel T."/>
        </authorList>
    </citation>
    <scope>NUCLEOTIDE SEQUENCE [LARGE SCALE GENOMIC DNA]</scope>
    <source>
        <strain evidence="8 9">WCA-380-WT-2B</strain>
    </source>
</reference>
<evidence type="ECO:0000256" key="7">
    <source>
        <dbReference type="SAM" id="Phobius"/>
    </source>
</evidence>
<dbReference type="InterPro" id="IPR003370">
    <property type="entry name" value="Chromate_transpt"/>
</dbReference>
<dbReference type="AlphaFoldDB" id="A0A6N7VF65"/>
<keyword evidence="9" id="KW-1185">Reference proteome</keyword>
<protein>
    <submittedName>
        <fullName evidence="8">Chromate transporter</fullName>
    </submittedName>
</protein>
<dbReference type="GO" id="GO:0015109">
    <property type="term" value="F:chromate transmembrane transporter activity"/>
    <property type="evidence" value="ECO:0007669"/>
    <property type="project" value="InterPro"/>
</dbReference>
<evidence type="ECO:0000256" key="2">
    <source>
        <dbReference type="ARBA" id="ARBA00005262"/>
    </source>
</evidence>
<evidence type="ECO:0000313" key="8">
    <source>
        <dbReference type="EMBL" id="MSS78080.1"/>
    </source>
</evidence>
<comment type="subcellular location">
    <subcellularLocation>
        <location evidence="1">Cell membrane</location>
        <topology evidence="1">Multi-pass membrane protein</topology>
    </subcellularLocation>
</comment>
<evidence type="ECO:0000256" key="6">
    <source>
        <dbReference type="ARBA" id="ARBA00023136"/>
    </source>
</evidence>
<dbReference type="InterPro" id="IPR052518">
    <property type="entry name" value="CHR_Transporter"/>
</dbReference>
<gene>
    <name evidence="8" type="ORF">FYJ26_06655</name>
</gene>
<keyword evidence="6 7" id="KW-0472">Membrane</keyword>
<feature type="transmembrane region" description="Helical" evidence="7">
    <location>
        <begin position="7"/>
        <end position="29"/>
    </location>
</feature>
<name>A0A6N7VF65_9FIRM</name>
<proteinExistence type="inferred from homology"/>
<feature type="transmembrane region" description="Helical" evidence="7">
    <location>
        <begin position="75"/>
        <end position="98"/>
    </location>
</feature>
<dbReference type="PANTHER" id="PTHR43663:SF2">
    <property type="entry name" value="CHROMATE TRANSPORT PROTEIN-RELATED"/>
    <property type="match status" value="1"/>
</dbReference>
<keyword evidence="5 7" id="KW-1133">Transmembrane helix</keyword>
<dbReference type="Proteomes" id="UP000441925">
    <property type="component" value="Unassembled WGS sequence"/>
</dbReference>
<comment type="similarity">
    <text evidence="2">Belongs to the chromate ion transporter (CHR) (TC 2.A.51) family.</text>
</comment>
<sequence length="187" mass="20424">MSKTHKLFKLFINTLKLSAFTFGGGYVILSLMENTFVNKLGWINKEEMLDMTAIAQSSPGAVAINASISVGYKLFGILGAVISTLGTVIPPLVIISLISFFYEAFISNKYIALVLKGMQAGVAALIMSVVIDMIKEVIVGKSFLIYVIALSSFALNVFLNVNIIYIILTLIITGLLYSFIERRNHAS</sequence>
<evidence type="ECO:0000256" key="5">
    <source>
        <dbReference type="ARBA" id="ARBA00022989"/>
    </source>
</evidence>
<feature type="transmembrane region" description="Helical" evidence="7">
    <location>
        <begin position="163"/>
        <end position="180"/>
    </location>
</feature>
<accession>A0A6N7VF65</accession>
<evidence type="ECO:0000256" key="3">
    <source>
        <dbReference type="ARBA" id="ARBA00022475"/>
    </source>
</evidence>
<evidence type="ECO:0000313" key="9">
    <source>
        <dbReference type="Proteomes" id="UP000441925"/>
    </source>
</evidence>
<dbReference type="RefSeq" id="WP_154540859.1">
    <property type="nucleotide sequence ID" value="NZ_JAXDSU010000061.1"/>
</dbReference>
<feature type="transmembrane region" description="Helical" evidence="7">
    <location>
        <begin position="138"/>
        <end position="157"/>
    </location>
</feature>
<keyword evidence="3" id="KW-1003">Cell membrane</keyword>
<organism evidence="8 9">
    <name type="scientific">Anaerococcus porci</name>
    <dbReference type="NCBI Taxonomy" id="2652269"/>
    <lineage>
        <taxon>Bacteria</taxon>
        <taxon>Bacillati</taxon>
        <taxon>Bacillota</taxon>
        <taxon>Tissierellia</taxon>
        <taxon>Tissierellales</taxon>
        <taxon>Peptoniphilaceae</taxon>
        <taxon>Anaerococcus</taxon>
    </lineage>
</organism>
<feature type="transmembrane region" description="Helical" evidence="7">
    <location>
        <begin position="110"/>
        <end position="131"/>
    </location>
</feature>
<dbReference type="EMBL" id="VULQ01000007">
    <property type="protein sequence ID" value="MSS78080.1"/>
    <property type="molecule type" value="Genomic_DNA"/>
</dbReference>
<dbReference type="GO" id="GO:0005886">
    <property type="term" value="C:plasma membrane"/>
    <property type="evidence" value="ECO:0007669"/>
    <property type="project" value="UniProtKB-SubCell"/>
</dbReference>